<reference evidence="10" key="1">
    <citation type="submission" date="2016-10" db="EMBL/GenBank/DDBJ databases">
        <authorList>
            <person name="Varghese N."/>
            <person name="Submissions S."/>
        </authorList>
    </citation>
    <scope>NUCLEOTIDE SEQUENCE [LARGE SCALE GENOMIC DNA]</scope>
    <source>
        <strain evidence="10">DSM 16858</strain>
    </source>
</reference>
<evidence type="ECO:0000259" key="8">
    <source>
        <dbReference type="Pfam" id="PF05598"/>
    </source>
</evidence>
<comment type="function">
    <text evidence="1">Involved in the transposition of the insertion sequence IS5.</text>
</comment>
<dbReference type="InterPro" id="IPR002559">
    <property type="entry name" value="Transposase_11"/>
</dbReference>
<protein>
    <submittedName>
        <fullName evidence="9">Transposase, IS4 family</fullName>
    </submittedName>
</protein>
<dbReference type="PANTHER" id="PTHR35604">
    <property type="entry name" value="TRANSPOSASE INSH FOR INSERTION SEQUENCE ELEMENT IS5A-RELATED"/>
    <property type="match status" value="1"/>
</dbReference>
<dbReference type="GO" id="GO:0003677">
    <property type="term" value="F:DNA binding"/>
    <property type="evidence" value="ECO:0007669"/>
    <property type="project" value="UniProtKB-KW"/>
</dbReference>
<evidence type="ECO:0000256" key="3">
    <source>
        <dbReference type="ARBA" id="ARBA00022578"/>
    </source>
</evidence>
<comment type="similarity">
    <text evidence="2">Belongs to the transposase 11 family.</text>
</comment>
<evidence type="ECO:0000256" key="2">
    <source>
        <dbReference type="ARBA" id="ARBA00010075"/>
    </source>
</evidence>
<evidence type="ECO:0000256" key="1">
    <source>
        <dbReference type="ARBA" id="ARBA00003544"/>
    </source>
</evidence>
<evidence type="ECO:0000256" key="4">
    <source>
        <dbReference type="ARBA" id="ARBA00023125"/>
    </source>
</evidence>
<dbReference type="AlphaFoldDB" id="A0A1I0I818"/>
<dbReference type="InterPro" id="IPR047959">
    <property type="entry name" value="Transpos_IS5"/>
</dbReference>
<organism evidence="9 10">
    <name type="scientific">Stigmatella erecta</name>
    <dbReference type="NCBI Taxonomy" id="83460"/>
    <lineage>
        <taxon>Bacteria</taxon>
        <taxon>Pseudomonadati</taxon>
        <taxon>Myxococcota</taxon>
        <taxon>Myxococcia</taxon>
        <taxon>Myxococcales</taxon>
        <taxon>Cystobacterineae</taxon>
        <taxon>Archangiaceae</taxon>
        <taxon>Stigmatella</taxon>
    </lineage>
</organism>
<keyword evidence="3" id="KW-0815">Transposition</keyword>
<feature type="compositionally biased region" description="Basic and acidic residues" evidence="6">
    <location>
        <begin position="197"/>
        <end position="207"/>
    </location>
</feature>
<dbReference type="InterPro" id="IPR008490">
    <property type="entry name" value="Transposase_InsH_N"/>
</dbReference>
<dbReference type="EMBL" id="FOIJ01000005">
    <property type="protein sequence ID" value="SET92807.1"/>
    <property type="molecule type" value="Genomic_DNA"/>
</dbReference>
<dbReference type="Pfam" id="PF05598">
    <property type="entry name" value="DUF772"/>
    <property type="match status" value="1"/>
</dbReference>
<evidence type="ECO:0000313" key="9">
    <source>
        <dbReference type="EMBL" id="SET92807.1"/>
    </source>
</evidence>
<sequence length="365" mass="40927">MRGNVTRQATMLSLVGPEQRVPRDHPIRRIRQLADAQLQKLSPVLGAMYAPLGRPSIPPETLLKACLLIALYSVRSERQFCERLDYDLLFRFFLDMGLEEASFDASTFAKNKERLLKADVARRFFEGVVEQARREKLMSSEHFTVDGTLIEAWASLKSFKKKEGQEDDSPPDDPGNPTINFHGEKRSNATHASTTDPEAKLARKGKGKEAKLAYAGHVLMENRHGLIADVSLSQADGYAEREQALRMVRRQKAAGIPVSTVGGDKGYDTADFVQALREQGVTPHVAQNITAHRGSNIDERTVRHPGYAVSQRIRKRVEEIFGWAKTVAGMRKARYRGQRRVGLQMHFVAAAYNLVRMAKLMPMAS</sequence>
<keyword evidence="10" id="KW-1185">Reference proteome</keyword>
<proteinExistence type="inferred from homology"/>
<evidence type="ECO:0000256" key="5">
    <source>
        <dbReference type="ARBA" id="ARBA00023172"/>
    </source>
</evidence>
<dbReference type="Proteomes" id="UP000199181">
    <property type="component" value="Unassembled WGS sequence"/>
</dbReference>
<gene>
    <name evidence="9" type="ORF">SAMN05443639_105363</name>
</gene>
<keyword evidence="5" id="KW-0233">DNA recombination</keyword>
<feature type="domain" description="Transposase InsH N-terminal" evidence="8">
    <location>
        <begin position="18"/>
        <end position="114"/>
    </location>
</feature>
<dbReference type="NCBIfam" id="NF033581">
    <property type="entry name" value="transpos_IS5_4"/>
    <property type="match status" value="1"/>
</dbReference>
<dbReference type="GO" id="GO:0004803">
    <property type="term" value="F:transposase activity"/>
    <property type="evidence" value="ECO:0007669"/>
    <property type="project" value="InterPro"/>
</dbReference>
<name>A0A1I0I818_9BACT</name>
<feature type="region of interest" description="Disordered" evidence="6">
    <location>
        <begin position="161"/>
        <end position="207"/>
    </location>
</feature>
<accession>A0A1I0I818</accession>
<evidence type="ECO:0000256" key="6">
    <source>
        <dbReference type="SAM" id="MobiDB-lite"/>
    </source>
</evidence>
<dbReference type="GO" id="GO:0006313">
    <property type="term" value="P:DNA transposition"/>
    <property type="evidence" value="ECO:0007669"/>
    <property type="project" value="InterPro"/>
</dbReference>
<dbReference type="Pfam" id="PF01609">
    <property type="entry name" value="DDE_Tnp_1"/>
    <property type="match status" value="1"/>
</dbReference>
<dbReference type="PANTHER" id="PTHR35604:SF2">
    <property type="entry name" value="TRANSPOSASE INSH FOR INSERTION SEQUENCE ELEMENT IS5A-RELATED"/>
    <property type="match status" value="1"/>
</dbReference>
<evidence type="ECO:0000259" key="7">
    <source>
        <dbReference type="Pfam" id="PF01609"/>
    </source>
</evidence>
<feature type="domain" description="Transposase IS4-like" evidence="7">
    <location>
        <begin position="189"/>
        <end position="354"/>
    </location>
</feature>
<dbReference type="RefSeq" id="WP_093520044.1">
    <property type="nucleotide sequence ID" value="NZ_FOIJ01000005.1"/>
</dbReference>
<keyword evidence="4" id="KW-0238">DNA-binding</keyword>
<evidence type="ECO:0000313" key="10">
    <source>
        <dbReference type="Proteomes" id="UP000199181"/>
    </source>
</evidence>